<evidence type="ECO:0000256" key="1">
    <source>
        <dbReference type="SAM" id="Phobius"/>
    </source>
</evidence>
<feature type="transmembrane region" description="Helical" evidence="1">
    <location>
        <begin position="402"/>
        <end position="422"/>
    </location>
</feature>
<evidence type="ECO:0000313" key="3">
    <source>
        <dbReference type="Proteomes" id="UP000191905"/>
    </source>
</evidence>
<evidence type="ECO:0000313" key="2">
    <source>
        <dbReference type="EMBL" id="OQM75048.1"/>
    </source>
</evidence>
<organism evidence="2 3">
    <name type="scientific">Manganibacter manganicus</name>
    <dbReference type="NCBI Taxonomy" id="1873176"/>
    <lineage>
        <taxon>Bacteria</taxon>
        <taxon>Pseudomonadati</taxon>
        <taxon>Pseudomonadota</taxon>
        <taxon>Alphaproteobacteria</taxon>
        <taxon>Hyphomicrobiales</taxon>
        <taxon>Phyllobacteriaceae</taxon>
        <taxon>Manganibacter</taxon>
    </lineage>
</organism>
<keyword evidence="1" id="KW-0472">Membrane</keyword>
<name>A0A1V8RPF6_9HYPH</name>
<proteinExistence type="predicted"/>
<dbReference type="Proteomes" id="UP000191905">
    <property type="component" value="Unassembled WGS sequence"/>
</dbReference>
<gene>
    <name evidence="2" type="ORF">BFN67_20130</name>
</gene>
<sequence length="443" mass="48317">MAVWSIRLHSPIEYYINLKGIQDGKYPSGAAFSPNDLLIPQVIGAVAKKFAIEDQAALRQAFQVRYGSVLEAGLNDKYRKRLANKSLTTTEIDAINARYAAELSKTVRSGLKIDFDYLSVGVDKASGKAMAAALPEAWTTIYPQLFKVIVDTRLQNVAIPKNLAKLDDASSLLFASHAMRNLRRGLTIISEDDRLNSVATIKGNTAADLMQGLDRFATQYFDPLFQTIDQEDPISGAYVRQTTLEISNQQRQLAGFNATINDLQNFRGLKQNLSDASSSGASFSTTGTSSVQLNESGINEIAGLVERATLADYLTEVLNKRQGKLVEIAELEKELAMLKNPLPANTSTAFREAATEQFKTIVDQYTELLGLAQQRFTGFINQMYAPASSPQVLGTLLPPRSLQILGLSALLGLIAAGIASMLRPEKIRKVAERAPPMVLAVNG</sequence>
<dbReference type="AlphaFoldDB" id="A0A1V8RPF6"/>
<comment type="caution">
    <text evidence="2">The sequence shown here is derived from an EMBL/GenBank/DDBJ whole genome shotgun (WGS) entry which is preliminary data.</text>
</comment>
<keyword evidence="1" id="KW-0812">Transmembrane</keyword>
<accession>A0A1V8RPF6</accession>
<reference evidence="2 3" key="1">
    <citation type="journal article" date="2016" name="Int. J. Syst. Evol. Microbiol.">
        <title>Pseudaminobacter manganicus sp. nov., isolated from sludge of a manganese mine.</title>
        <authorList>
            <person name="Li J."/>
            <person name="Huang J."/>
            <person name="Liao S."/>
            <person name="Wang G."/>
        </authorList>
    </citation>
    <scope>NUCLEOTIDE SEQUENCE [LARGE SCALE GENOMIC DNA]</scope>
    <source>
        <strain evidence="2 3">JH-7</strain>
    </source>
</reference>
<keyword evidence="1" id="KW-1133">Transmembrane helix</keyword>
<keyword evidence="3" id="KW-1185">Reference proteome</keyword>
<protein>
    <submittedName>
        <fullName evidence="2">Uncharacterized protein</fullName>
    </submittedName>
</protein>
<dbReference type="EMBL" id="MDET01000021">
    <property type="protein sequence ID" value="OQM75048.1"/>
    <property type="molecule type" value="Genomic_DNA"/>
</dbReference>